<feature type="transmembrane region" description="Helical" evidence="1">
    <location>
        <begin position="75"/>
        <end position="108"/>
    </location>
</feature>
<keyword evidence="1" id="KW-1133">Transmembrane helix</keyword>
<dbReference type="Proteomes" id="UP000016922">
    <property type="component" value="Unassembled WGS sequence"/>
</dbReference>
<feature type="transmembrane region" description="Helical" evidence="1">
    <location>
        <begin position="115"/>
        <end position="137"/>
    </location>
</feature>
<keyword evidence="3" id="KW-1185">Reference proteome</keyword>
<reference evidence="2 3" key="1">
    <citation type="journal article" date="2013" name="BMC Genomics">
        <title>Genomics-driven discovery of the pneumocandin biosynthetic gene cluster in the fungus Glarea lozoyensis.</title>
        <authorList>
            <person name="Chen L."/>
            <person name="Yue Q."/>
            <person name="Zhang X."/>
            <person name="Xiang M."/>
            <person name="Wang C."/>
            <person name="Li S."/>
            <person name="Che Y."/>
            <person name="Ortiz-Lopez F.J."/>
            <person name="Bills G.F."/>
            <person name="Liu X."/>
            <person name="An Z."/>
        </authorList>
    </citation>
    <scope>NUCLEOTIDE SEQUENCE [LARGE SCALE GENOMIC DNA]</scope>
    <source>
        <strain evidence="3">ATCC 20868 / MF5171</strain>
    </source>
</reference>
<accession>S3D5D7</accession>
<evidence type="ECO:0000313" key="2">
    <source>
        <dbReference type="EMBL" id="EPE32299.1"/>
    </source>
</evidence>
<name>S3D5D7_GLAL2</name>
<evidence type="ECO:0000313" key="3">
    <source>
        <dbReference type="Proteomes" id="UP000016922"/>
    </source>
</evidence>
<feature type="transmembrane region" description="Helical" evidence="1">
    <location>
        <begin position="175"/>
        <end position="199"/>
    </location>
</feature>
<protein>
    <submittedName>
        <fullName evidence="2">Uncharacterized protein</fullName>
    </submittedName>
</protein>
<proteinExistence type="predicted"/>
<organism evidence="2 3">
    <name type="scientific">Glarea lozoyensis (strain ATCC 20868 / MF5171)</name>
    <dbReference type="NCBI Taxonomy" id="1116229"/>
    <lineage>
        <taxon>Eukaryota</taxon>
        <taxon>Fungi</taxon>
        <taxon>Dikarya</taxon>
        <taxon>Ascomycota</taxon>
        <taxon>Pezizomycotina</taxon>
        <taxon>Leotiomycetes</taxon>
        <taxon>Helotiales</taxon>
        <taxon>Helotiaceae</taxon>
        <taxon>Glarea</taxon>
    </lineage>
</organism>
<dbReference type="RefSeq" id="XP_008080311.1">
    <property type="nucleotide sequence ID" value="XM_008082120.1"/>
</dbReference>
<dbReference type="KEGG" id="glz:GLAREA_07432"/>
<dbReference type="GeneID" id="19466485"/>
<evidence type="ECO:0000256" key="1">
    <source>
        <dbReference type="SAM" id="Phobius"/>
    </source>
</evidence>
<keyword evidence="1" id="KW-0812">Transmembrane</keyword>
<sequence length="220" mass="25396">MEDLKYQSLEFSPAMHQLEQILELKAALNASDKQIKPKPTVWFLLPPHVGMSDLTENQQLLQPFPHSTRKWEGRVAWLINFSMFLATVYFSSMILFTGLILVAAYGWIATITYSYLVLFGFYYIFSLNTYPLIYAFVFRINAGSWPSASQVWDSKSCQEETSPRLFENCTRLEKIAIWTVQFLTYTHVGSLIAFLALLITHGRNVDRSFDLERGEKLVDL</sequence>
<dbReference type="EMBL" id="KE145359">
    <property type="protein sequence ID" value="EPE32299.1"/>
    <property type="molecule type" value="Genomic_DNA"/>
</dbReference>
<gene>
    <name evidence="2" type="ORF">GLAREA_07432</name>
</gene>
<keyword evidence="1" id="KW-0472">Membrane</keyword>
<dbReference type="AlphaFoldDB" id="S3D5D7"/>
<dbReference type="HOGENOM" id="CLU_1256124_0_0_1"/>